<dbReference type="PANTHER" id="PTHR45631:SF160">
    <property type="entry name" value="PROTEIN KINASE DOMAIN-CONTAINING PROTEIN"/>
    <property type="match status" value="1"/>
</dbReference>
<gene>
    <name evidence="1" type="ORF">ANE_LOCUS10026</name>
</gene>
<name>A0A565BE59_9BRAS</name>
<proteinExistence type="predicted"/>
<evidence type="ECO:0000313" key="2">
    <source>
        <dbReference type="Proteomes" id="UP000489600"/>
    </source>
</evidence>
<dbReference type="PANTHER" id="PTHR45631">
    <property type="entry name" value="OS07G0107800 PROTEIN-RELATED"/>
    <property type="match status" value="1"/>
</dbReference>
<keyword evidence="2" id="KW-1185">Reference proteome</keyword>
<evidence type="ECO:0000313" key="1">
    <source>
        <dbReference type="EMBL" id="VVA99581.1"/>
    </source>
</evidence>
<dbReference type="AlphaFoldDB" id="A0A565BE59"/>
<sequence>MAQKIRSRQYSRLLEVFLSSKFGLRLIKQKKTLFIDGGNHSHVAVLAVISRSSTEENRHITDRVSLMLSKGDIRSIVDPRLGDMFNAGLAWKISEVALAYASQTSETRLTMSQVVFELKESLCRARTSGGSSEVTLRDPTKMMVSMIKDPGVVPHPK</sequence>
<comment type="caution">
    <text evidence="1">The sequence shown here is derived from an EMBL/GenBank/DDBJ whole genome shotgun (WGS) entry which is preliminary data.</text>
</comment>
<dbReference type="Proteomes" id="UP000489600">
    <property type="component" value="Unassembled WGS sequence"/>
</dbReference>
<accession>A0A565BE59</accession>
<dbReference type="OrthoDB" id="1113198at2759"/>
<dbReference type="EMBL" id="CABITT030000003">
    <property type="protein sequence ID" value="VVA99581.1"/>
    <property type="molecule type" value="Genomic_DNA"/>
</dbReference>
<protein>
    <submittedName>
        <fullName evidence="1">Uncharacterized protein</fullName>
    </submittedName>
</protein>
<reference evidence="1" key="1">
    <citation type="submission" date="2019-07" db="EMBL/GenBank/DDBJ databases">
        <authorList>
            <person name="Dittberner H."/>
        </authorList>
    </citation>
    <scope>NUCLEOTIDE SEQUENCE [LARGE SCALE GENOMIC DNA]</scope>
</reference>
<organism evidence="1 2">
    <name type="scientific">Arabis nemorensis</name>
    <dbReference type="NCBI Taxonomy" id="586526"/>
    <lineage>
        <taxon>Eukaryota</taxon>
        <taxon>Viridiplantae</taxon>
        <taxon>Streptophyta</taxon>
        <taxon>Embryophyta</taxon>
        <taxon>Tracheophyta</taxon>
        <taxon>Spermatophyta</taxon>
        <taxon>Magnoliopsida</taxon>
        <taxon>eudicotyledons</taxon>
        <taxon>Gunneridae</taxon>
        <taxon>Pentapetalae</taxon>
        <taxon>rosids</taxon>
        <taxon>malvids</taxon>
        <taxon>Brassicales</taxon>
        <taxon>Brassicaceae</taxon>
        <taxon>Arabideae</taxon>
        <taxon>Arabis</taxon>
    </lineage>
</organism>
<dbReference type="Gene3D" id="1.10.510.10">
    <property type="entry name" value="Transferase(Phosphotransferase) domain 1"/>
    <property type="match status" value="1"/>
</dbReference>